<evidence type="ECO:0000313" key="6">
    <source>
        <dbReference type="EMBL" id="CAD8448475.1"/>
    </source>
</evidence>
<dbReference type="InterPro" id="IPR001214">
    <property type="entry name" value="SET_dom"/>
</dbReference>
<keyword evidence="2" id="KW-0808">Transferase</keyword>
<dbReference type="InterPro" id="IPR046341">
    <property type="entry name" value="SET_dom_sf"/>
</dbReference>
<feature type="compositionally biased region" description="Low complexity" evidence="4">
    <location>
        <begin position="31"/>
        <end position="46"/>
    </location>
</feature>
<dbReference type="InterPro" id="IPR044431">
    <property type="entry name" value="SET_RBCMT"/>
</dbReference>
<dbReference type="PANTHER" id="PTHR13271:SF113">
    <property type="entry name" value="[FRUCTOSE-BISPHOSPHATE ALDOLASE]-LYSINE N-METHYLTRANSFERASE, CHLOROPLASTIC"/>
    <property type="match status" value="1"/>
</dbReference>
<keyword evidence="1" id="KW-0489">Methyltransferase</keyword>
<accession>A0A7S0DAN3</accession>
<organism evidence="6">
    <name type="scientific">Micromonas pusilla</name>
    <name type="common">Picoplanktonic green alga</name>
    <name type="synonym">Chromulina pusilla</name>
    <dbReference type="NCBI Taxonomy" id="38833"/>
    <lineage>
        <taxon>Eukaryota</taxon>
        <taxon>Viridiplantae</taxon>
        <taxon>Chlorophyta</taxon>
        <taxon>Mamiellophyceae</taxon>
        <taxon>Mamiellales</taxon>
        <taxon>Mamiellaceae</taxon>
        <taxon>Micromonas</taxon>
    </lineage>
</organism>
<evidence type="ECO:0000256" key="3">
    <source>
        <dbReference type="ARBA" id="ARBA00022691"/>
    </source>
</evidence>
<dbReference type="CDD" id="cd19179">
    <property type="entry name" value="SET_RBCMT"/>
    <property type="match status" value="1"/>
</dbReference>
<dbReference type="EMBL" id="HBEN01012775">
    <property type="protein sequence ID" value="CAD8448475.1"/>
    <property type="molecule type" value="Transcribed_RNA"/>
</dbReference>
<dbReference type="Gene3D" id="3.90.1420.10">
    <property type="entry name" value="Rubisco LSMT, substrate-binding domain"/>
    <property type="match status" value="1"/>
</dbReference>
<sequence length="502" mass="54528">MAASPRSTPFARRGVPTAWRGGISSRRRARAPSAIDPAASAPATAAHDARTQADFDALWRWLDANGVDVSKTRVELVDGSVGGRGWGLVAAKDIAAGDAALSVPQSLWMTPSTAADSAIGPFVENQPAWVKLAVQLLHEKSKGDESRWSAYVAALPTKLDAPLFWSADELAYLQGSQLFTNAAGYDAYVRGTYASLEAEIFSANRPTFPESVFSETEFLWAFGVLRARCLPPRDQGDDIALVPGLDMANHSGLVNSTWTLNGGGLGSVFGGAGSGPSMLFRADERVVAGAELFVNYGPNKVDSQFALDFGFADAFCLRPGYVLGPIEIPDTDVNQSDKQDVLEVAGLLRAPLFTIRAFEDPPAELRVFSRLLNLKDSDAFLLEAIFRAEAWSLISEPVSETNEREACLTMIAGCEAALSLYPSRVDEDRAVAEDFSNSPRARLAARVAMGEKQALLECMGFFANVERRLDQMEYYQERRLRSLNLLDRDGNSTYDPFQDTMA</sequence>
<dbReference type="AlphaFoldDB" id="A0A7S0DAN3"/>
<name>A0A7S0DAN3_MICPS</name>
<dbReference type="GO" id="GO:0032259">
    <property type="term" value="P:methylation"/>
    <property type="evidence" value="ECO:0007669"/>
    <property type="project" value="UniProtKB-KW"/>
</dbReference>
<evidence type="ECO:0000256" key="2">
    <source>
        <dbReference type="ARBA" id="ARBA00022679"/>
    </source>
</evidence>
<evidence type="ECO:0000256" key="4">
    <source>
        <dbReference type="SAM" id="MobiDB-lite"/>
    </source>
</evidence>
<gene>
    <name evidence="6" type="ORF">MSP1401_LOCUS10634</name>
</gene>
<reference evidence="6" key="1">
    <citation type="submission" date="2021-01" db="EMBL/GenBank/DDBJ databases">
        <authorList>
            <person name="Corre E."/>
            <person name="Pelletier E."/>
            <person name="Niang G."/>
            <person name="Scheremetjew M."/>
            <person name="Finn R."/>
            <person name="Kale V."/>
            <person name="Holt S."/>
            <person name="Cochrane G."/>
            <person name="Meng A."/>
            <person name="Brown T."/>
            <person name="Cohen L."/>
        </authorList>
    </citation>
    <scope>NUCLEOTIDE SEQUENCE</scope>
    <source>
        <strain evidence="6">CCAC1681</strain>
    </source>
</reference>
<dbReference type="SUPFAM" id="SSF82199">
    <property type="entry name" value="SET domain"/>
    <property type="match status" value="1"/>
</dbReference>
<dbReference type="Pfam" id="PF00856">
    <property type="entry name" value="SET"/>
    <property type="match status" value="1"/>
</dbReference>
<dbReference type="PROSITE" id="PS50280">
    <property type="entry name" value="SET"/>
    <property type="match status" value="1"/>
</dbReference>
<dbReference type="PANTHER" id="PTHR13271">
    <property type="entry name" value="UNCHARACTERIZED PUTATIVE METHYLTRANSFERASE"/>
    <property type="match status" value="1"/>
</dbReference>
<feature type="region of interest" description="Disordered" evidence="4">
    <location>
        <begin position="1"/>
        <end position="47"/>
    </location>
</feature>
<evidence type="ECO:0000256" key="1">
    <source>
        <dbReference type="ARBA" id="ARBA00022603"/>
    </source>
</evidence>
<proteinExistence type="predicted"/>
<feature type="domain" description="SET" evidence="5">
    <location>
        <begin position="65"/>
        <end position="297"/>
    </location>
</feature>
<protein>
    <recommendedName>
        <fullName evidence="5">SET domain-containing protein</fullName>
    </recommendedName>
</protein>
<dbReference type="InterPro" id="IPR015353">
    <property type="entry name" value="Rubisco_LSMT_subst-bd"/>
</dbReference>
<dbReference type="InterPro" id="IPR036464">
    <property type="entry name" value="Rubisco_LSMT_subst-bd_sf"/>
</dbReference>
<dbReference type="InterPro" id="IPR050600">
    <property type="entry name" value="SETD3_SETD6_MTase"/>
</dbReference>
<dbReference type="Gene3D" id="3.90.1410.10">
    <property type="entry name" value="set domain protein methyltransferase, domain 1"/>
    <property type="match status" value="1"/>
</dbReference>
<dbReference type="Pfam" id="PF09273">
    <property type="entry name" value="Rubis-subs-bind"/>
    <property type="match status" value="1"/>
</dbReference>
<dbReference type="SUPFAM" id="SSF81822">
    <property type="entry name" value="RuBisCo LSMT C-terminal, substrate-binding domain"/>
    <property type="match status" value="1"/>
</dbReference>
<evidence type="ECO:0000259" key="5">
    <source>
        <dbReference type="PROSITE" id="PS50280"/>
    </source>
</evidence>
<keyword evidence="3" id="KW-0949">S-adenosyl-L-methionine</keyword>
<dbReference type="GO" id="GO:0016279">
    <property type="term" value="F:protein-lysine N-methyltransferase activity"/>
    <property type="evidence" value="ECO:0007669"/>
    <property type="project" value="InterPro"/>
</dbReference>